<feature type="compositionally biased region" description="Basic and acidic residues" evidence="1">
    <location>
        <begin position="157"/>
        <end position="167"/>
    </location>
</feature>
<evidence type="ECO:0000313" key="3">
    <source>
        <dbReference type="Proteomes" id="UP000639772"/>
    </source>
</evidence>
<dbReference type="EMBL" id="JADCNM010000002">
    <property type="protein sequence ID" value="KAG0494903.1"/>
    <property type="molecule type" value="Genomic_DNA"/>
</dbReference>
<accession>A0A835VF57</accession>
<dbReference type="Pfam" id="PF06273">
    <property type="entry name" value="eIF-4B"/>
    <property type="match status" value="1"/>
</dbReference>
<organism evidence="2 3">
    <name type="scientific">Vanilla planifolia</name>
    <name type="common">Vanilla</name>
    <dbReference type="NCBI Taxonomy" id="51239"/>
    <lineage>
        <taxon>Eukaryota</taxon>
        <taxon>Viridiplantae</taxon>
        <taxon>Streptophyta</taxon>
        <taxon>Embryophyta</taxon>
        <taxon>Tracheophyta</taxon>
        <taxon>Spermatophyta</taxon>
        <taxon>Magnoliopsida</taxon>
        <taxon>Liliopsida</taxon>
        <taxon>Asparagales</taxon>
        <taxon>Orchidaceae</taxon>
        <taxon>Vanilloideae</taxon>
        <taxon>Vanilleae</taxon>
        <taxon>Vanilla</taxon>
    </lineage>
</organism>
<feature type="region of interest" description="Disordered" evidence="1">
    <location>
        <begin position="403"/>
        <end position="422"/>
    </location>
</feature>
<feature type="compositionally biased region" description="Basic and acidic residues" evidence="1">
    <location>
        <begin position="514"/>
        <end position="524"/>
    </location>
</feature>
<dbReference type="InterPro" id="IPR010433">
    <property type="entry name" value="EIF-4B_pln"/>
</dbReference>
<feature type="compositionally biased region" description="Basic and acidic residues" evidence="1">
    <location>
        <begin position="286"/>
        <end position="310"/>
    </location>
</feature>
<feature type="compositionally biased region" description="Basic and acidic residues" evidence="1">
    <location>
        <begin position="86"/>
        <end position="95"/>
    </location>
</feature>
<feature type="compositionally biased region" description="Low complexity" evidence="1">
    <location>
        <begin position="313"/>
        <end position="330"/>
    </location>
</feature>
<protein>
    <submittedName>
        <fullName evidence="2">Uncharacterized protein</fullName>
    </submittedName>
</protein>
<name>A0A835VF57_VANPL</name>
<evidence type="ECO:0000313" key="2">
    <source>
        <dbReference type="EMBL" id="KAG0494903.1"/>
    </source>
</evidence>
<dbReference type="PANTHER" id="PTHR32091">
    <property type="entry name" value="EUKARYOTIC TRANSLATION INITIATION FACTOR 4B"/>
    <property type="match status" value="1"/>
</dbReference>
<dbReference type="Proteomes" id="UP000639772">
    <property type="component" value="Unassembled WGS sequence"/>
</dbReference>
<sequence>MSKPWGGVGAWALEAERAEAEELDRAAAASVGGPTIVQDEKDQSFPSLKEAVKKPKKKKGVSLSLSEFSAGTYVGPGGARREAVVDHKGLTHDEMLQLPTGPRERSAEEVGNSRLGGGFRSYGYGIGGGGGSAPLRRRSDLGGEEERRSGAPPPRASDLDLSSRADEVDNWATAKKFVPSVDSGRQERHGSLGGGGSSKADEVDNWSLGKKSAGPPPSRHSGFGSGFRDNPMIGADSDRWARGVTGSLSSNGERERPRLVLDPPKRDPGSMTESARSRPNPFGSARPREEVLAEKGLDWKKMEQENEVKKNSRPSSSQSSRPTSAQSSRPGSPVSQDSGEGAALKPRPKVNPFGNAKPREVVLQEKGMNWRKIDLELEHRGVDRSETDVERKLKQEIDNLKKELAKESGTTSSHGSAQSSAEYLRALNEQIRQMENELDQLTRELDNKVRFGQRTSDAMPGSGSGRPSSRSGVVEDSFMERPRSRGIGDSWSRHTEEQRGFERSKDLGFSSTRSSDRPKSRERW</sequence>
<dbReference type="GO" id="GO:0003743">
    <property type="term" value="F:translation initiation factor activity"/>
    <property type="evidence" value="ECO:0007669"/>
    <property type="project" value="InterPro"/>
</dbReference>
<dbReference type="GO" id="GO:0003729">
    <property type="term" value="F:mRNA binding"/>
    <property type="evidence" value="ECO:0007669"/>
    <property type="project" value="TreeGrafter"/>
</dbReference>
<dbReference type="AlphaFoldDB" id="A0A835VF57"/>
<dbReference type="OrthoDB" id="2021148at2759"/>
<reference evidence="2 3" key="1">
    <citation type="journal article" date="2020" name="Nat. Food">
        <title>A phased Vanilla planifolia genome enables genetic improvement of flavour and production.</title>
        <authorList>
            <person name="Hasing T."/>
            <person name="Tang H."/>
            <person name="Brym M."/>
            <person name="Khazi F."/>
            <person name="Huang T."/>
            <person name="Chambers A.H."/>
        </authorList>
    </citation>
    <scope>NUCLEOTIDE SEQUENCE [LARGE SCALE GENOMIC DNA]</scope>
    <source>
        <tissue evidence="2">Leaf</tissue>
    </source>
</reference>
<feature type="compositionally biased region" description="Gly residues" evidence="1">
    <location>
        <begin position="114"/>
        <end position="132"/>
    </location>
</feature>
<feature type="compositionally biased region" description="Polar residues" evidence="1">
    <location>
        <begin position="408"/>
        <end position="421"/>
    </location>
</feature>
<gene>
    <name evidence="2" type="ORF">HPP92_005897</name>
</gene>
<evidence type="ECO:0000256" key="1">
    <source>
        <dbReference type="SAM" id="MobiDB-lite"/>
    </source>
</evidence>
<feature type="region of interest" description="Disordered" evidence="1">
    <location>
        <begin position="86"/>
        <end position="361"/>
    </location>
</feature>
<proteinExistence type="predicted"/>
<feature type="compositionally biased region" description="Basic and acidic residues" evidence="1">
    <location>
        <begin position="252"/>
        <end position="268"/>
    </location>
</feature>
<feature type="compositionally biased region" description="Basic and acidic residues" evidence="1">
    <location>
        <begin position="137"/>
        <end position="149"/>
    </location>
</feature>
<comment type="caution">
    <text evidence="2">The sequence shown here is derived from an EMBL/GenBank/DDBJ whole genome shotgun (WGS) entry which is preliminary data.</text>
</comment>
<feature type="region of interest" description="Disordered" evidence="1">
    <location>
        <begin position="449"/>
        <end position="524"/>
    </location>
</feature>
<dbReference type="PANTHER" id="PTHR32091:SF20">
    <property type="entry name" value="EUKARYOTIC TRANSLATION INITIATION FACTOR 4B1"/>
    <property type="match status" value="1"/>
</dbReference>
<feature type="compositionally biased region" description="Basic and acidic residues" evidence="1">
    <location>
        <begin position="491"/>
        <end position="506"/>
    </location>
</feature>